<feature type="transmembrane region" description="Helical" evidence="6">
    <location>
        <begin position="118"/>
        <end position="141"/>
    </location>
</feature>
<feature type="transmembrane region" description="Helical" evidence="6">
    <location>
        <begin position="153"/>
        <end position="178"/>
    </location>
</feature>
<dbReference type="PROSITE" id="PS51012">
    <property type="entry name" value="ABC_TM2"/>
    <property type="match status" value="1"/>
</dbReference>
<dbReference type="RefSeq" id="WP_238149786.1">
    <property type="nucleotide sequence ID" value="NZ_NFZS01000004.1"/>
</dbReference>
<keyword evidence="5 6" id="KW-0472">Membrane</keyword>
<keyword evidence="6" id="KW-1003">Cell membrane</keyword>
<dbReference type="PANTHER" id="PTHR43229">
    <property type="entry name" value="NODULATION PROTEIN J"/>
    <property type="match status" value="1"/>
</dbReference>
<protein>
    <recommendedName>
        <fullName evidence="6">Transport permease protein</fullName>
    </recommendedName>
</protein>
<gene>
    <name evidence="8" type="ORF">CA260_15650</name>
</gene>
<evidence type="ECO:0000256" key="5">
    <source>
        <dbReference type="ARBA" id="ARBA00023136"/>
    </source>
</evidence>
<accession>A0A328P458</accession>
<dbReference type="InterPro" id="IPR000412">
    <property type="entry name" value="ABC_2_transport"/>
</dbReference>
<feature type="transmembrane region" description="Helical" evidence="6">
    <location>
        <begin position="40"/>
        <end position="61"/>
    </location>
</feature>
<dbReference type="PIRSF" id="PIRSF006648">
    <property type="entry name" value="DrrB"/>
    <property type="match status" value="1"/>
</dbReference>
<dbReference type="GO" id="GO:0140359">
    <property type="term" value="F:ABC-type transporter activity"/>
    <property type="evidence" value="ECO:0007669"/>
    <property type="project" value="InterPro"/>
</dbReference>
<dbReference type="PANTHER" id="PTHR43229:SF3">
    <property type="entry name" value="ABC-TYPE MULTIDRUG TRANSPORT SYSTEM, PERMEASE COMPONENT"/>
    <property type="match status" value="1"/>
</dbReference>
<evidence type="ECO:0000313" key="9">
    <source>
        <dbReference type="Proteomes" id="UP000248926"/>
    </source>
</evidence>
<evidence type="ECO:0000256" key="3">
    <source>
        <dbReference type="ARBA" id="ARBA00022692"/>
    </source>
</evidence>
<dbReference type="EMBL" id="NFZS01000004">
    <property type="protein sequence ID" value="RAO75502.1"/>
    <property type="molecule type" value="Genomic_DNA"/>
</dbReference>
<reference evidence="8 9" key="1">
    <citation type="journal article" date="2018" name="Genet. Mol. Biol.">
        <title>The genome sequence of Dyella jiangningensis FCAV SCS01 from a lignocellulose-decomposing microbial consortium metagenome reveals potential for biotechnological applications.</title>
        <authorList>
            <person name="Desiderato J.G."/>
            <person name="Alvarenga D.O."/>
            <person name="Constancio M.T.L."/>
            <person name="Alves L.M.C."/>
            <person name="Varani A.M."/>
        </authorList>
    </citation>
    <scope>NUCLEOTIDE SEQUENCE [LARGE SCALE GENOMIC DNA]</scope>
    <source>
        <strain evidence="8 9">FCAV SCS01</strain>
    </source>
</reference>
<feature type="transmembrane region" description="Helical" evidence="6">
    <location>
        <begin position="73"/>
        <end position="97"/>
    </location>
</feature>
<evidence type="ECO:0000256" key="1">
    <source>
        <dbReference type="ARBA" id="ARBA00004141"/>
    </source>
</evidence>
<keyword evidence="3 6" id="KW-0812">Transmembrane</keyword>
<evidence type="ECO:0000256" key="2">
    <source>
        <dbReference type="ARBA" id="ARBA00007783"/>
    </source>
</evidence>
<dbReference type="InterPro" id="IPR051784">
    <property type="entry name" value="Nod_factor_ABC_transporter"/>
</dbReference>
<dbReference type="AlphaFoldDB" id="A0A328P458"/>
<keyword evidence="4 6" id="KW-1133">Transmembrane helix</keyword>
<comment type="caution">
    <text evidence="8">The sequence shown here is derived from an EMBL/GenBank/DDBJ whole genome shotgun (WGS) entry which is preliminary data.</text>
</comment>
<dbReference type="InterPro" id="IPR047817">
    <property type="entry name" value="ABC2_TM_bact-type"/>
</dbReference>
<organism evidence="8 9">
    <name type="scientific">Dyella jiangningensis</name>
    <dbReference type="NCBI Taxonomy" id="1379159"/>
    <lineage>
        <taxon>Bacteria</taxon>
        <taxon>Pseudomonadati</taxon>
        <taxon>Pseudomonadota</taxon>
        <taxon>Gammaproteobacteria</taxon>
        <taxon>Lysobacterales</taxon>
        <taxon>Rhodanobacteraceae</taxon>
        <taxon>Dyella</taxon>
    </lineage>
</organism>
<feature type="transmembrane region" description="Helical" evidence="6">
    <location>
        <begin position="190"/>
        <end position="211"/>
    </location>
</feature>
<evidence type="ECO:0000256" key="4">
    <source>
        <dbReference type="ARBA" id="ARBA00022989"/>
    </source>
</evidence>
<comment type="subcellular location">
    <subcellularLocation>
        <location evidence="6">Cell inner membrane</location>
        <topology evidence="6">Multi-pass membrane protein</topology>
    </subcellularLocation>
    <subcellularLocation>
        <location evidence="1">Membrane</location>
        <topology evidence="1">Multi-pass membrane protein</topology>
    </subcellularLocation>
</comment>
<dbReference type="Pfam" id="PF01061">
    <property type="entry name" value="ABC2_membrane"/>
    <property type="match status" value="1"/>
</dbReference>
<feature type="transmembrane region" description="Helical" evidence="6">
    <location>
        <begin position="238"/>
        <end position="257"/>
    </location>
</feature>
<comment type="similarity">
    <text evidence="2 6">Belongs to the ABC-2 integral membrane protein family.</text>
</comment>
<dbReference type="GO" id="GO:0043190">
    <property type="term" value="C:ATP-binding cassette (ABC) transporter complex"/>
    <property type="evidence" value="ECO:0007669"/>
    <property type="project" value="InterPro"/>
</dbReference>
<feature type="domain" description="ABC transmembrane type-2" evidence="7">
    <location>
        <begin position="38"/>
        <end position="263"/>
    </location>
</feature>
<dbReference type="Proteomes" id="UP000248926">
    <property type="component" value="Unassembled WGS sequence"/>
</dbReference>
<evidence type="ECO:0000313" key="8">
    <source>
        <dbReference type="EMBL" id="RAO75502.1"/>
    </source>
</evidence>
<proteinExistence type="inferred from homology"/>
<evidence type="ECO:0000256" key="6">
    <source>
        <dbReference type="RuleBase" id="RU361157"/>
    </source>
</evidence>
<evidence type="ECO:0000259" key="7">
    <source>
        <dbReference type="PROSITE" id="PS51012"/>
    </source>
</evidence>
<keyword evidence="9" id="KW-1185">Reference proteome</keyword>
<keyword evidence="6" id="KW-0813">Transport</keyword>
<dbReference type="InterPro" id="IPR013525">
    <property type="entry name" value="ABC2_TM"/>
</dbReference>
<name>A0A328P458_9GAMM</name>
<sequence length="264" mass="28325">MPSIDLALAAAPTHQAMPLRRVLGAYLAEMRSECLRYLRAPSFLLPVMLFPTMFYLLFGIVMNHSADHHALTYLLASYGVFGVMSPGLFGFGVSLAMERDNGLLTLKRALPMPPGAYLLGKMLMAMLAAGVVIVLLLPLALGLGHVQLAAGQAGLLLLTGMLGVLPFCAMGMFVGTLVKGQGAPGVLNLIYLPMSFMSGLWIPLSMLPSALQRLSPFWPSTHLHRIALQAVGLEQGPAWPHVLVLLAFGVGFSLLAARRLRRIG</sequence>